<evidence type="ECO:0000256" key="8">
    <source>
        <dbReference type="ARBA" id="ARBA00023125"/>
    </source>
</evidence>
<comment type="caution">
    <text evidence="13">The sequence shown here is derived from an EMBL/GenBank/DDBJ whole genome shotgun (WGS) entry which is preliminary data.</text>
</comment>
<dbReference type="GO" id="GO:0006310">
    <property type="term" value="P:DNA recombination"/>
    <property type="evidence" value="ECO:0007669"/>
    <property type="project" value="UniProtKB-KW"/>
</dbReference>
<reference evidence="13" key="1">
    <citation type="submission" date="2019-08" db="EMBL/GenBank/DDBJ databases">
        <authorList>
            <person name="Kucharzyk K."/>
            <person name="Murdoch R.W."/>
            <person name="Higgins S."/>
            <person name="Loffler F."/>
        </authorList>
    </citation>
    <scope>NUCLEOTIDE SEQUENCE</scope>
</reference>
<dbReference type="PANTHER" id="PTHR30349:SF81">
    <property type="entry name" value="TYROSINE RECOMBINASE XERC"/>
    <property type="match status" value="1"/>
</dbReference>
<dbReference type="CDD" id="cd00798">
    <property type="entry name" value="INT_XerDC_C"/>
    <property type="match status" value="1"/>
</dbReference>
<keyword evidence="9" id="KW-0233">DNA recombination</keyword>
<dbReference type="NCBIfam" id="TIGR02225">
    <property type="entry name" value="recomb_XerD"/>
    <property type="match status" value="1"/>
</dbReference>
<evidence type="ECO:0000256" key="9">
    <source>
        <dbReference type="ARBA" id="ARBA00023172"/>
    </source>
</evidence>
<dbReference type="Pfam" id="PF00589">
    <property type="entry name" value="Phage_integrase"/>
    <property type="match status" value="1"/>
</dbReference>
<dbReference type="InterPro" id="IPR002104">
    <property type="entry name" value="Integrase_catalytic"/>
</dbReference>
<keyword evidence="4" id="KW-0963">Cytoplasm</keyword>
<dbReference type="InterPro" id="IPR023009">
    <property type="entry name" value="Tyrosine_recombinase_XerC/XerD"/>
</dbReference>
<evidence type="ECO:0000256" key="5">
    <source>
        <dbReference type="ARBA" id="ARBA00022618"/>
    </source>
</evidence>
<protein>
    <recommendedName>
        <fullName evidence="3">Tyrosine recombinase XerD</fullName>
    </recommendedName>
</protein>
<keyword evidence="6" id="KW-0159">Chromosome partition</keyword>
<keyword evidence="10" id="KW-0131">Cell cycle</keyword>
<dbReference type="GO" id="GO:0005737">
    <property type="term" value="C:cytoplasm"/>
    <property type="evidence" value="ECO:0007669"/>
    <property type="project" value="UniProtKB-SubCell"/>
</dbReference>
<dbReference type="NCBIfam" id="NF001399">
    <property type="entry name" value="PRK00283.1"/>
    <property type="match status" value="1"/>
</dbReference>
<evidence type="ECO:0000256" key="7">
    <source>
        <dbReference type="ARBA" id="ARBA00022908"/>
    </source>
</evidence>
<organism evidence="13">
    <name type="scientific">bioreactor metagenome</name>
    <dbReference type="NCBI Taxonomy" id="1076179"/>
    <lineage>
        <taxon>unclassified sequences</taxon>
        <taxon>metagenomes</taxon>
        <taxon>ecological metagenomes</taxon>
    </lineage>
</organism>
<dbReference type="SUPFAM" id="SSF56349">
    <property type="entry name" value="DNA breaking-rejoining enzymes"/>
    <property type="match status" value="1"/>
</dbReference>
<dbReference type="InterPro" id="IPR011010">
    <property type="entry name" value="DNA_brk_join_enz"/>
</dbReference>
<dbReference type="GO" id="GO:0051301">
    <property type="term" value="P:cell division"/>
    <property type="evidence" value="ECO:0007669"/>
    <property type="project" value="UniProtKB-KW"/>
</dbReference>
<dbReference type="PROSITE" id="PS51900">
    <property type="entry name" value="CB"/>
    <property type="match status" value="1"/>
</dbReference>
<keyword evidence="7" id="KW-0229">DNA integration</keyword>
<evidence type="ECO:0000256" key="6">
    <source>
        <dbReference type="ARBA" id="ARBA00022829"/>
    </source>
</evidence>
<dbReference type="InterPro" id="IPR004107">
    <property type="entry name" value="Integrase_SAM-like_N"/>
</dbReference>
<feature type="domain" description="Core-binding (CB)" evidence="12">
    <location>
        <begin position="70"/>
        <end position="155"/>
    </location>
</feature>
<evidence type="ECO:0000256" key="2">
    <source>
        <dbReference type="ARBA" id="ARBA00010450"/>
    </source>
</evidence>
<comment type="similarity">
    <text evidence="2">Belongs to the 'phage' integrase family. XerD subfamily.</text>
</comment>
<evidence type="ECO:0000256" key="10">
    <source>
        <dbReference type="ARBA" id="ARBA00023306"/>
    </source>
</evidence>
<dbReference type="InterPro" id="IPR044068">
    <property type="entry name" value="CB"/>
</dbReference>
<dbReference type="InterPro" id="IPR013762">
    <property type="entry name" value="Integrase-like_cat_sf"/>
</dbReference>
<dbReference type="HAMAP" id="MF_01808">
    <property type="entry name" value="Recomb_XerC_XerD"/>
    <property type="match status" value="1"/>
</dbReference>
<dbReference type="Pfam" id="PF02899">
    <property type="entry name" value="Phage_int_SAM_1"/>
    <property type="match status" value="1"/>
</dbReference>
<name>A0A644VHN5_9ZZZZ</name>
<dbReference type="PROSITE" id="PS51898">
    <property type="entry name" value="TYR_RECOMBINASE"/>
    <property type="match status" value="1"/>
</dbReference>
<accession>A0A644VHN5</accession>
<dbReference type="Gene3D" id="1.10.150.130">
    <property type="match status" value="1"/>
</dbReference>
<feature type="domain" description="Tyr recombinase" evidence="11">
    <location>
        <begin position="176"/>
        <end position="359"/>
    </location>
</feature>
<evidence type="ECO:0000256" key="1">
    <source>
        <dbReference type="ARBA" id="ARBA00004496"/>
    </source>
</evidence>
<dbReference type="InterPro" id="IPR011932">
    <property type="entry name" value="Recomb_XerD"/>
</dbReference>
<dbReference type="Gene3D" id="1.10.443.10">
    <property type="entry name" value="Intergrase catalytic core"/>
    <property type="match status" value="1"/>
</dbReference>
<evidence type="ECO:0000313" key="13">
    <source>
        <dbReference type="EMBL" id="MPL90747.1"/>
    </source>
</evidence>
<dbReference type="InterPro" id="IPR010998">
    <property type="entry name" value="Integrase_recombinase_N"/>
</dbReference>
<evidence type="ECO:0000256" key="4">
    <source>
        <dbReference type="ARBA" id="ARBA00022490"/>
    </source>
</evidence>
<evidence type="ECO:0000256" key="3">
    <source>
        <dbReference type="ARBA" id="ARBA00015810"/>
    </source>
</evidence>
<dbReference type="InterPro" id="IPR050090">
    <property type="entry name" value="Tyrosine_recombinase_XerCD"/>
</dbReference>
<comment type="subcellular location">
    <subcellularLocation>
        <location evidence="1">Cytoplasm</location>
    </subcellularLocation>
</comment>
<dbReference type="GO" id="GO:0007059">
    <property type="term" value="P:chromosome segregation"/>
    <property type="evidence" value="ECO:0007669"/>
    <property type="project" value="UniProtKB-KW"/>
</dbReference>
<keyword evidence="8" id="KW-0238">DNA-binding</keyword>
<evidence type="ECO:0000259" key="11">
    <source>
        <dbReference type="PROSITE" id="PS51898"/>
    </source>
</evidence>
<proteinExistence type="inferred from homology"/>
<dbReference type="EMBL" id="VSSQ01000312">
    <property type="protein sequence ID" value="MPL90747.1"/>
    <property type="molecule type" value="Genomic_DNA"/>
</dbReference>
<dbReference type="PANTHER" id="PTHR30349">
    <property type="entry name" value="PHAGE INTEGRASE-RELATED"/>
    <property type="match status" value="1"/>
</dbReference>
<dbReference type="GO" id="GO:0003677">
    <property type="term" value="F:DNA binding"/>
    <property type="evidence" value="ECO:0007669"/>
    <property type="project" value="UniProtKB-KW"/>
</dbReference>
<evidence type="ECO:0000259" key="12">
    <source>
        <dbReference type="PROSITE" id="PS51900"/>
    </source>
</evidence>
<keyword evidence="5" id="KW-0132">Cell division</keyword>
<sequence>MVERNWPSNPSLQITQYVRKNSCDVYMTPINAPSLRVGEADEATPQSTSHSYLPFIFLSLYPVSTSQHNNPMLTIAEEYFYYLKFEKGLSDNSIVAYKNDLQKLSDFLSDAHVELAKAEHEHLRDFIVEISSLGIHPRSQARILSGIKSFYHFLIYKNKREDDPTELLESPKIGLRLPEVLTVDEIDQIIGAIDLSKPEGQRNKAMLEILYGSGLRVSELINLQIANLYPEEGYMLVEGKGSKQRLVPLSPQSINQLKLWNIDRNMLDIKKGHEQYVFLNRRGTQLTRAMIFTIVRELTATAGIRKKVSPHTFRHSFATHLLENGANLRAIQQLLGHESITTTELYTHIDIHFLKKTILECHPMLKK</sequence>
<dbReference type="GO" id="GO:0009009">
    <property type="term" value="F:site-specific recombinase activity"/>
    <property type="evidence" value="ECO:0007669"/>
    <property type="project" value="InterPro"/>
</dbReference>
<dbReference type="AlphaFoldDB" id="A0A644VHN5"/>
<gene>
    <name evidence="13" type="primary">xerD_25</name>
    <name evidence="13" type="ORF">SDC9_36803</name>
</gene>